<organism evidence="1 2">
    <name type="scientific">Hebeloma cylindrosporum</name>
    <dbReference type="NCBI Taxonomy" id="76867"/>
    <lineage>
        <taxon>Eukaryota</taxon>
        <taxon>Fungi</taxon>
        <taxon>Dikarya</taxon>
        <taxon>Basidiomycota</taxon>
        <taxon>Agaricomycotina</taxon>
        <taxon>Agaricomycetes</taxon>
        <taxon>Agaricomycetidae</taxon>
        <taxon>Agaricales</taxon>
        <taxon>Agaricineae</taxon>
        <taxon>Hymenogastraceae</taxon>
        <taxon>Hebeloma</taxon>
    </lineage>
</organism>
<dbReference type="GO" id="GO:0003676">
    <property type="term" value="F:nucleic acid binding"/>
    <property type="evidence" value="ECO:0007669"/>
    <property type="project" value="InterPro"/>
</dbReference>
<reference evidence="2" key="2">
    <citation type="submission" date="2015-01" db="EMBL/GenBank/DDBJ databases">
        <title>Evolutionary Origins and Diversification of the Mycorrhizal Mutualists.</title>
        <authorList>
            <consortium name="DOE Joint Genome Institute"/>
            <consortium name="Mycorrhizal Genomics Consortium"/>
            <person name="Kohler A."/>
            <person name="Kuo A."/>
            <person name="Nagy L.G."/>
            <person name="Floudas D."/>
            <person name="Copeland A."/>
            <person name="Barry K.W."/>
            <person name="Cichocki N."/>
            <person name="Veneault-Fourrey C."/>
            <person name="LaButti K."/>
            <person name="Lindquist E.A."/>
            <person name="Lipzen A."/>
            <person name="Lundell T."/>
            <person name="Morin E."/>
            <person name="Murat C."/>
            <person name="Riley R."/>
            <person name="Ohm R."/>
            <person name="Sun H."/>
            <person name="Tunlid A."/>
            <person name="Henrissat B."/>
            <person name="Grigoriev I.V."/>
            <person name="Hibbett D.S."/>
            <person name="Martin F."/>
        </authorList>
    </citation>
    <scope>NUCLEOTIDE SEQUENCE [LARGE SCALE GENOMIC DNA]</scope>
    <source>
        <strain evidence="2">h7</strain>
    </source>
</reference>
<dbReference type="Gene3D" id="3.30.420.10">
    <property type="entry name" value="Ribonuclease H-like superfamily/Ribonuclease H"/>
    <property type="match status" value="1"/>
</dbReference>
<reference evidence="1 2" key="1">
    <citation type="submission" date="2014-04" db="EMBL/GenBank/DDBJ databases">
        <authorList>
            <consortium name="DOE Joint Genome Institute"/>
            <person name="Kuo A."/>
            <person name="Gay G."/>
            <person name="Dore J."/>
            <person name="Kohler A."/>
            <person name="Nagy L.G."/>
            <person name="Floudas D."/>
            <person name="Copeland A."/>
            <person name="Barry K.W."/>
            <person name="Cichocki N."/>
            <person name="Veneault-Fourrey C."/>
            <person name="LaButti K."/>
            <person name="Lindquist E.A."/>
            <person name="Lipzen A."/>
            <person name="Lundell T."/>
            <person name="Morin E."/>
            <person name="Murat C."/>
            <person name="Sun H."/>
            <person name="Tunlid A."/>
            <person name="Henrissat B."/>
            <person name="Grigoriev I.V."/>
            <person name="Hibbett D.S."/>
            <person name="Martin F."/>
            <person name="Nordberg H.P."/>
            <person name="Cantor M.N."/>
            <person name="Hua S.X."/>
        </authorList>
    </citation>
    <scope>NUCLEOTIDE SEQUENCE [LARGE SCALE GENOMIC DNA]</scope>
    <source>
        <strain evidence="2">h7</strain>
    </source>
</reference>
<feature type="non-terminal residue" evidence="1">
    <location>
        <position position="1"/>
    </location>
</feature>
<dbReference type="Proteomes" id="UP000053424">
    <property type="component" value="Unassembled WGS sequence"/>
</dbReference>
<proteinExistence type="predicted"/>
<gene>
    <name evidence="1" type="ORF">M413DRAFT_36331</name>
</gene>
<name>A0A0C3BII6_HEBCY</name>
<evidence type="ECO:0000313" key="2">
    <source>
        <dbReference type="Proteomes" id="UP000053424"/>
    </source>
</evidence>
<dbReference type="STRING" id="686832.A0A0C3BII6"/>
<protein>
    <recommendedName>
        <fullName evidence="3">Integrase catalytic domain-containing protein</fullName>
    </recommendedName>
</protein>
<dbReference type="InterPro" id="IPR012337">
    <property type="entry name" value="RNaseH-like_sf"/>
</dbReference>
<dbReference type="InterPro" id="IPR036397">
    <property type="entry name" value="RNaseH_sf"/>
</dbReference>
<dbReference type="OrthoDB" id="3364639at2759"/>
<dbReference type="HOGENOM" id="CLU_193397_0_0_1"/>
<feature type="non-terminal residue" evidence="1">
    <location>
        <position position="60"/>
    </location>
</feature>
<dbReference type="SUPFAM" id="SSF53098">
    <property type="entry name" value="Ribonuclease H-like"/>
    <property type="match status" value="1"/>
</dbReference>
<sequence>TEIMNRFFETMLRAYVADDKSKWATWIDLLEFAYNSATHSSTNSPPFKLLLGYTPRSLID</sequence>
<evidence type="ECO:0008006" key="3">
    <source>
        <dbReference type="Google" id="ProtNLM"/>
    </source>
</evidence>
<accession>A0A0C3BII6</accession>
<evidence type="ECO:0000313" key="1">
    <source>
        <dbReference type="EMBL" id="KIM36525.1"/>
    </source>
</evidence>
<keyword evidence="2" id="KW-1185">Reference proteome</keyword>
<dbReference type="EMBL" id="KN831804">
    <property type="protein sequence ID" value="KIM36525.1"/>
    <property type="molecule type" value="Genomic_DNA"/>
</dbReference>
<dbReference type="AlphaFoldDB" id="A0A0C3BII6"/>